<evidence type="ECO:0000313" key="2">
    <source>
        <dbReference type="EMBL" id="RGU26044.1"/>
    </source>
</evidence>
<dbReference type="AlphaFoldDB" id="A0A412RQW6"/>
<protein>
    <submittedName>
        <fullName evidence="2">Uncharacterized protein</fullName>
    </submittedName>
</protein>
<name>A0A412RQW6_9FIRM</name>
<sequence length="96" mass="11044">MNYAHDTQKCPATDGRARRTAPRTARFDGFVEHRKSLRHNSYSILAVQRSSRERACTSQGSWDEAPSYCQCLCTKKQPLNFTLKVCFFSFYKLSIA</sequence>
<gene>
    <name evidence="2" type="ORF">DWW89_06270</name>
</gene>
<comment type="caution">
    <text evidence="2">The sequence shown here is derived from an EMBL/GenBank/DDBJ whole genome shotgun (WGS) entry which is preliminary data.</text>
</comment>
<dbReference type="Proteomes" id="UP000283765">
    <property type="component" value="Unassembled WGS sequence"/>
</dbReference>
<dbReference type="EMBL" id="QRXR01000008">
    <property type="protein sequence ID" value="RGU26044.1"/>
    <property type="molecule type" value="Genomic_DNA"/>
</dbReference>
<reference evidence="2 3" key="1">
    <citation type="submission" date="2018-08" db="EMBL/GenBank/DDBJ databases">
        <title>A genome reference for cultivated species of the human gut microbiota.</title>
        <authorList>
            <person name="Zou Y."/>
            <person name="Xue W."/>
            <person name="Luo G."/>
        </authorList>
    </citation>
    <scope>NUCLEOTIDE SEQUENCE [LARGE SCALE GENOMIC DNA]</scope>
    <source>
        <strain evidence="2 3">AF17-27</strain>
    </source>
</reference>
<organism evidence="2 3">
    <name type="scientific">Agathobacter rectalis</name>
    <dbReference type="NCBI Taxonomy" id="39491"/>
    <lineage>
        <taxon>Bacteria</taxon>
        <taxon>Bacillati</taxon>
        <taxon>Bacillota</taxon>
        <taxon>Clostridia</taxon>
        <taxon>Lachnospirales</taxon>
        <taxon>Lachnospiraceae</taxon>
        <taxon>Agathobacter</taxon>
    </lineage>
</organism>
<feature type="region of interest" description="Disordered" evidence="1">
    <location>
        <begin position="1"/>
        <end position="21"/>
    </location>
</feature>
<proteinExistence type="predicted"/>
<accession>A0A412RQW6</accession>
<evidence type="ECO:0000256" key="1">
    <source>
        <dbReference type="SAM" id="MobiDB-lite"/>
    </source>
</evidence>
<evidence type="ECO:0000313" key="3">
    <source>
        <dbReference type="Proteomes" id="UP000283765"/>
    </source>
</evidence>